<keyword evidence="8" id="KW-0206">Cytoskeleton</keyword>
<organism evidence="13">
    <name type="scientific">Hydatigena taeniaeformis</name>
    <name type="common">Feline tapeworm</name>
    <name type="synonym">Taenia taeniaeformis</name>
    <dbReference type="NCBI Taxonomy" id="6205"/>
    <lineage>
        <taxon>Eukaryota</taxon>
        <taxon>Metazoa</taxon>
        <taxon>Spiralia</taxon>
        <taxon>Lophotrochozoa</taxon>
        <taxon>Platyhelminthes</taxon>
        <taxon>Cestoda</taxon>
        <taxon>Eucestoda</taxon>
        <taxon>Cyclophyllidea</taxon>
        <taxon>Taeniidae</taxon>
        <taxon>Hydatigera</taxon>
    </lineage>
</organism>
<dbReference type="PANTHER" id="PTHR31598:SF1">
    <property type="entry name" value="DYNEIN REGULATORY COMPLEX PROTEIN 10"/>
    <property type="match status" value="1"/>
</dbReference>
<dbReference type="STRING" id="6205.A0A0R3WW53"/>
<name>A0A0R3WW53_HYDTA</name>
<keyword evidence="10" id="KW-0175">Coiled coil</keyword>
<evidence type="ECO:0000256" key="1">
    <source>
        <dbReference type="ARBA" id="ARBA00003029"/>
    </source>
</evidence>
<evidence type="ECO:0000256" key="4">
    <source>
        <dbReference type="ARBA" id="ARBA00021752"/>
    </source>
</evidence>
<reference evidence="13" key="1">
    <citation type="submission" date="2017-02" db="UniProtKB">
        <authorList>
            <consortium name="WormBaseParasite"/>
        </authorList>
    </citation>
    <scope>IDENTIFICATION</scope>
</reference>
<gene>
    <name evidence="11" type="ORF">TTAC_LOCUS4979</name>
</gene>
<evidence type="ECO:0000256" key="8">
    <source>
        <dbReference type="ARBA" id="ARBA00023212"/>
    </source>
</evidence>
<evidence type="ECO:0000256" key="7">
    <source>
        <dbReference type="ARBA" id="ARBA00023069"/>
    </source>
</evidence>
<keyword evidence="9" id="KW-0966">Cell projection</keyword>
<evidence type="ECO:0000256" key="5">
    <source>
        <dbReference type="ARBA" id="ARBA00022490"/>
    </source>
</evidence>
<comment type="similarity">
    <text evidence="3">Belongs to the DRC10 family.</text>
</comment>
<dbReference type="InterPro" id="IPR042815">
    <property type="entry name" value="DRC10"/>
</dbReference>
<dbReference type="EMBL" id="UYWX01005839">
    <property type="protein sequence ID" value="VDM25982.1"/>
    <property type="molecule type" value="Genomic_DNA"/>
</dbReference>
<dbReference type="AlphaFoldDB" id="A0A0R3WW53"/>
<dbReference type="PANTHER" id="PTHR31598">
    <property type="entry name" value="IQ DOMAIN-CONTAINING PROTEIN D"/>
    <property type="match status" value="1"/>
</dbReference>
<dbReference type="Proteomes" id="UP000274429">
    <property type="component" value="Unassembled WGS sequence"/>
</dbReference>
<evidence type="ECO:0000256" key="6">
    <source>
        <dbReference type="ARBA" id="ARBA00022846"/>
    </source>
</evidence>
<keyword evidence="7" id="KW-0969">Cilium</keyword>
<feature type="coiled-coil region" evidence="10">
    <location>
        <begin position="93"/>
        <end position="127"/>
    </location>
</feature>
<evidence type="ECO:0000313" key="13">
    <source>
        <dbReference type="WBParaSite" id="TTAC_0000499301-mRNA-1"/>
    </source>
</evidence>
<evidence type="ECO:0000256" key="9">
    <source>
        <dbReference type="ARBA" id="ARBA00023273"/>
    </source>
</evidence>
<reference evidence="11 12" key="2">
    <citation type="submission" date="2018-11" db="EMBL/GenBank/DDBJ databases">
        <authorList>
            <consortium name="Pathogen Informatics"/>
        </authorList>
    </citation>
    <scope>NUCLEOTIDE SEQUENCE [LARGE SCALE GENOMIC DNA]</scope>
</reference>
<evidence type="ECO:0000256" key="2">
    <source>
        <dbReference type="ARBA" id="ARBA00004611"/>
    </source>
</evidence>
<protein>
    <recommendedName>
        <fullName evidence="4">Dynein regulatory complex protein 10</fullName>
    </recommendedName>
</protein>
<sequence length="188" mass="22554">MNSEEKVSEIERLNVCLLTTEEKATEMLSEMREKFIKEHKAAKKKHKKTVQILSEDSAAAKKMYEEESTCFRKRELAIRRQKWRLEDQLEGIVKKMDDELFELQTKYDEAKRQYDDEMKAYEFLNIKFQPLKVEYDAIMEARAKEEETRLQAIKEQDEMVKSATFITSLYRAYKARRRIKAERKAHIL</sequence>
<dbReference type="PROSITE" id="PS50096">
    <property type="entry name" value="IQ"/>
    <property type="match status" value="1"/>
</dbReference>
<evidence type="ECO:0000313" key="12">
    <source>
        <dbReference type="Proteomes" id="UP000274429"/>
    </source>
</evidence>
<keyword evidence="12" id="KW-1185">Reference proteome</keyword>
<accession>A0A0R3WW53</accession>
<proteinExistence type="inferred from homology"/>
<evidence type="ECO:0000313" key="11">
    <source>
        <dbReference type="EMBL" id="VDM25982.1"/>
    </source>
</evidence>
<dbReference type="CDD" id="cd23767">
    <property type="entry name" value="IQCD"/>
    <property type="match status" value="1"/>
</dbReference>
<evidence type="ECO:0000256" key="10">
    <source>
        <dbReference type="SAM" id="Coils"/>
    </source>
</evidence>
<keyword evidence="5" id="KW-0963">Cytoplasm</keyword>
<evidence type="ECO:0000256" key="3">
    <source>
        <dbReference type="ARBA" id="ARBA00009071"/>
    </source>
</evidence>
<comment type="function">
    <text evidence="1">Component of the nexin-dynein regulatory complex (N-DRC), a key regulator of ciliary/flagellar motility which maintains the alignment and integrity of the distal axoneme and regulates microtubule sliding in motile axonemes.</text>
</comment>
<keyword evidence="6" id="KW-0282">Flagellum</keyword>
<dbReference type="OrthoDB" id="536093at2759"/>
<comment type="subcellular location">
    <subcellularLocation>
        <location evidence="2">Cytoplasm</location>
        <location evidence="2">Cytoskeleton</location>
        <location evidence="2">Flagellum axoneme</location>
    </subcellularLocation>
</comment>
<dbReference type="WBParaSite" id="TTAC_0000499301-mRNA-1">
    <property type="protein sequence ID" value="TTAC_0000499301-mRNA-1"/>
    <property type="gene ID" value="TTAC_0000499301"/>
</dbReference>